<evidence type="ECO:0000256" key="4">
    <source>
        <dbReference type="ARBA" id="ARBA00009320"/>
    </source>
</evidence>
<comment type="catalytic activity">
    <reaction evidence="8">
        <text>L-leucine + 2-oxoglutarate = 4-methyl-2-oxopentanoate + L-glutamate</text>
        <dbReference type="Rhea" id="RHEA:18321"/>
        <dbReference type="ChEBI" id="CHEBI:16810"/>
        <dbReference type="ChEBI" id="CHEBI:17865"/>
        <dbReference type="ChEBI" id="CHEBI:29985"/>
        <dbReference type="ChEBI" id="CHEBI:57427"/>
        <dbReference type="EC" id="2.6.1.42"/>
    </reaction>
</comment>
<proteinExistence type="inferred from homology"/>
<keyword evidence="9" id="KW-0032">Aminotransferase</keyword>
<comment type="pathway">
    <text evidence="3">Amino-acid biosynthesis; L-leucine biosynthesis; L-leucine from 3-methyl-2-oxobutanoate: step 4/4.</text>
</comment>
<comment type="catalytic activity">
    <reaction evidence="7">
        <text>L-isoleucine + 2-oxoglutarate = (S)-3-methyl-2-oxopentanoate + L-glutamate</text>
        <dbReference type="Rhea" id="RHEA:24801"/>
        <dbReference type="ChEBI" id="CHEBI:16810"/>
        <dbReference type="ChEBI" id="CHEBI:29985"/>
        <dbReference type="ChEBI" id="CHEBI:35146"/>
        <dbReference type="ChEBI" id="CHEBI:58045"/>
        <dbReference type="EC" id="2.6.1.42"/>
    </reaction>
</comment>
<dbReference type="CDD" id="cd00449">
    <property type="entry name" value="PLPDE_IV"/>
    <property type="match status" value="1"/>
</dbReference>
<evidence type="ECO:0000256" key="1">
    <source>
        <dbReference type="ARBA" id="ARBA00004824"/>
    </source>
</evidence>
<dbReference type="InterPro" id="IPR043132">
    <property type="entry name" value="BCAT-like_C"/>
</dbReference>
<dbReference type="InterPro" id="IPR036038">
    <property type="entry name" value="Aminotransferase-like"/>
</dbReference>
<evidence type="ECO:0000256" key="7">
    <source>
        <dbReference type="ARBA" id="ARBA00048798"/>
    </source>
</evidence>
<dbReference type="RefSeq" id="WP_201919919.1">
    <property type="nucleotide sequence ID" value="NZ_JAERQG010000002.1"/>
</dbReference>
<comment type="caution">
    <text evidence="9">The sequence shown here is derived from an EMBL/GenBank/DDBJ whole genome shotgun (WGS) entry which is preliminary data.</text>
</comment>
<dbReference type="GO" id="GO:0004084">
    <property type="term" value="F:branched-chain-amino-acid transaminase activity"/>
    <property type="evidence" value="ECO:0007669"/>
    <property type="project" value="UniProtKB-EC"/>
</dbReference>
<dbReference type="GO" id="GO:0046394">
    <property type="term" value="P:carboxylic acid biosynthetic process"/>
    <property type="evidence" value="ECO:0007669"/>
    <property type="project" value="UniProtKB-ARBA"/>
</dbReference>
<dbReference type="SUPFAM" id="SSF56752">
    <property type="entry name" value="D-aminoacid aminotransferase-like PLP-dependent enzymes"/>
    <property type="match status" value="1"/>
</dbReference>
<dbReference type="EC" id="2.6.1.42" evidence="5"/>
<protein>
    <recommendedName>
        <fullName evidence="5">branched-chain-amino-acid transaminase</fullName>
        <ecNumber evidence="5">2.6.1.42</ecNumber>
    </recommendedName>
</protein>
<dbReference type="InterPro" id="IPR043131">
    <property type="entry name" value="BCAT-like_N"/>
</dbReference>
<keyword evidence="10" id="KW-1185">Reference proteome</keyword>
<dbReference type="Pfam" id="PF01063">
    <property type="entry name" value="Aminotran_4"/>
    <property type="match status" value="1"/>
</dbReference>
<evidence type="ECO:0000256" key="2">
    <source>
        <dbReference type="ARBA" id="ARBA00004931"/>
    </source>
</evidence>
<comment type="pathway">
    <text evidence="1">Amino-acid biosynthesis; L-isoleucine biosynthesis; L-isoleucine from 2-oxobutanoate: step 4/4.</text>
</comment>
<evidence type="ECO:0000256" key="3">
    <source>
        <dbReference type="ARBA" id="ARBA00005072"/>
    </source>
</evidence>
<organism evidence="9 10">
    <name type="scientific">Marivirga atlantica</name>
    <dbReference type="NCBI Taxonomy" id="1548457"/>
    <lineage>
        <taxon>Bacteria</taxon>
        <taxon>Pseudomonadati</taxon>
        <taxon>Bacteroidota</taxon>
        <taxon>Cytophagia</taxon>
        <taxon>Cytophagales</taxon>
        <taxon>Marivirgaceae</taxon>
        <taxon>Marivirga</taxon>
    </lineage>
</organism>
<dbReference type="InterPro" id="IPR001544">
    <property type="entry name" value="Aminotrans_IV"/>
</dbReference>
<dbReference type="EMBL" id="JAERQG010000002">
    <property type="protein sequence ID" value="MBL0765373.1"/>
    <property type="molecule type" value="Genomic_DNA"/>
</dbReference>
<evidence type="ECO:0000256" key="6">
    <source>
        <dbReference type="ARBA" id="ARBA00048212"/>
    </source>
</evidence>
<dbReference type="PANTHER" id="PTHR42743:SF11">
    <property type="entry name" value="AMINODEOXYCHORISMATE LYASE"/>
    <property type="match status" value="1"/>
</dbReference>
<evidence type="ECO:0000313" key="9">
    <source>
        <dbReference type="EMBL" id="MBL0765373.1"/>
    </source>
</evidence>
<comment type="catalytic activity">
    <reaction evidence="6">
        <text>L-valine + 2-oxoglutarate = 3-methyl-2-oxobutanoate + L-glutamate</text>
        <dbReference type="Rhea" id="RHEA:24813"/>
        <dbReference type="ChEBI" id="CHEBI:11851"/>
        <dbReference type="ChEBI" id="CHEBI:16810"/>
        <dbReference type="ChEBI" id="CHEBI:29985"/>
        <dbReference type="ChEBI" id="CHEBI:57762"/>
        <dbReference type="EC" id="2.6.1.42"/>
    </reaction>
</comment>
<dbReference type="Gene3D" id="3.20.10.10">
    <property type="entry name" value="D-amino Acid Aminotransferase, subunit A, domain 2"/>
    <property type="match status" value="1"/>
</dbReference>
<dbReference type="Gene3D" id="3.30.470.10">
    <property type="match status" value="1"/>
</dbReference>
<evidence type="ECO:0000256" key="5">
    <source>
        <dbReference type="ARBA" id="ARBA00013053"/>
    </source>
</evidence>
<evidence type="ECO:0000313" key="10">
    <source>
        <dbReference type="Proteomes" id="UP000642920"/>
    </source>
</evidence>
<reference evidence="9" key="1">
    <citation type="submission" date="2021-01" db="EMBL/GenBank/DDBJ databases">
        <title>Marivirga sp. nov., isolated from intertidal surface sediments.</title>
        <authorList>
            <person name="Zhang M."/>
        </authorList>
    </citation>
    <scope>NUCLEOTIDE SEQUENCE</scope>
    <source>
        <strain evidence="9">SM1354</strain>
    </source>
</reference>
<dbReference type="InterPro" id="IPR050571">
    <property type="entry name" value="Class-IV_PLP-Dep_Aminotrnsfr"/>
</dbReference>
<dbReference type="AlphaFoldDB" id="A0A937AKS8"/>
<comment type="pathway">
    <text evidence="2">Amino-acid biosynthesis; L-valine biosynthesis; L-valine from pyruvate: step 4/4.</text>
</comment>
<evidence type="ECO:0000256" key="8">
    <source>
        <dbReference type="ARBA" id="ARBA00049229"/>
    </source>
</evidence>
<keyword evidence="9" id="KW-0808">Transferase</keyword>
<accession>A0A937AKS8</accession>
<sequence>MINYNGILLTDDKSPVNLPNRGLHFGDGIFETIIYKNSEIQFFNLHWNRLNEGLKTLHIELPFGKDALKAHLLQLVKRNNENNAQRIKITIWRDGKGKYTPIENSASYLIENELFHPPENQIINQAFVSQKVTLHHHAFSHLKTISALSYVLAAIEKKERNIEELILLNHKSEIAEASSSNLFFYNVLTRKWTTPPLSAGCISGVSRRHLLNQLEATGEFIEEQNLSLAELDENYALFSSNVTGAKQIYQVDETLLNKDSEALTKLDQLFNEVH</sequence>
<dbReference type="Proteomes" id="UP000642920">
    <property type="component" value="Unassembled WGS sequence"/>
</dbReference>
<name>A0A937AKS8_9BACT</name>
<comment type="similarity">
    <text evidence="4">Belongs to the class-IV pyridoxal-phosphate-dependent aminotransferase family.</text>
</comment>
<gene>
    <name evidence="9" type="ORF">JKP34_08940</name>
</gene>
<dbReference type="PANTHER" id="PTHR42743">
    <property type="entry name" value="AMINO-ACID AMINOTRANSFERASE"/>
    <property type="match status" value="1"/>
</dbReference>